<evidence type="ECO:0000313" key="3">
    <source>
        <dbReference type="Proteomes" id="UP001235064"/>
    </source>
</evidence>
<protein>
    <submittedName>
        <fullName evidence="2">Uncharacterized protein</fullName>
    </submittedName>
</protein>
<sequence>MEPIVNVDTEELDEMELDPWRAMPLHHGDHPAADIRGHIGPDTPAR</sequence>
<dbReference type="Proteomes" id="UP001235064">
    <property type="component" value="Unassembled WGS sequence"/>
</dbReference>
<comment type="caution">
    <text evidence="2">The sequence shown here is derived from an EMBL/GenBank/DDBJ whole genome shotgun (WGS) entry which is preliminary data.</text>
</comment>
<feature type="region of interest" description="Disordered" evidence="1">
    <location>
        <begin position="22"/>
        <end position="46"/>
    </location>
</feature>
<reference evidence="2 3" key="1">
    <citation type="submission" date="2023-06" db="EMBL/GenBank/DDBJ databases">
        <title>Microbacterium sp. nov., isolated from a waste landfill.</title>
        <authorList>
            <person name="Wen W."/>
        </authorList>
    </citation>
    <scope>NUCLEOTIDE SEQUENCE [LARGE SCALE GENOMIC DNA]</scope>
    <source>
        <strain evidence="2 3">ASV49</strain>
    </source>
</reference>
<feature type="compositionally biased region" description="Basic and acidic residues" evidence="1">
    <location>
        <begin position="26"/>
        <end position="46"/>
    </location>
</feature>
<dbReference type="EMBL" id="JASXSZ010000002">
    <property type="protein sequence ID" value="MDL9979178.1"/>
    <property type="molecule type" value="Genomic_DNA"/>
</dbReference>
<accession>A0ABT7MXK3</accession>
<gene>
    <name evidence="2" type="ORF">QSV35_07520</name>
</gene>
<dbReference type="RefSeq" id="WP_286288043.1">
    <property type="nucleotide sequence ID" value="NZ_JASXSZ010000002.1"/>
</dbReference>
<evidence type="ECO:0000313" key="2">
    <source>
        <dbReference type="EMBL" id="MDL9979178.1"/>
    </source>
</evidence>
<proteinExistence type="predicted"/>
<evidence type="ECO:0000256" key="1">
    <source>
        <dbReference type="SAM" id="MobiDB-lite"/>
    </source>
</evidence>
<name>A0ABT7MXK3_9MICO</name>
<keyword evidence="3" id="KW-1185">Reference proteome</keyword>
<organism evidence="2 3">
    <name type="scientific">Microbacterium candidum</name>
    <dbReference type="NCBI Taxonomy" id="3041922"/>
    <lineage>
        <taxon>Bacteria</taxon>
        <taxon>Bacillati</taxon>
        <taxon>Actinomycetota</taxon>
        <taxon>Actinomycetes</taxon>
        <taxon>Micrococcales</taxon>
        <taxon>Microbacteriaceae</taxon>
        <taxon>Microbacterium</taxon>
    </lineage>
</organism>